<gene>
    <name evidence="5" type="ORF">BUALT_Bualt18G0013200</name>
</gene>
<evidence type="ECO:0000313" key="5">
    <source>
        <dbReference type="EMBL" id="KAG8364591.1"/>
    </source>
</evidence>
<accession>A0AAV6W9P0</accession>
<comment type="similarity">
    <text evidence="1 4">Belongs to the plant dirigent protein family.</text>
</comment>
<dbReference type="PANTHER" id="PTHR21495">
    <property type="entry name" value="NUCLEOPORIN-RELATED"/>
    <property type="match status" value="1"/>
</dbReference>
<dbReference type="InterPro" id="IPR004265">
    <property type="entry name" value="Dirigent"/>
</dbReference>
<evidence type="ECO:0000256" key="1">
    <source>
        <dbReference type="ARBA" id="ARBA00010746"/>
    </source>
</evidence>
<keyword evidence="3 4" id="KW-0964">Secreted</keyword>
<dbReference type="EMBL" id="WHWC01000018">
    <property type="protein sequence ID" value="KAG8364591.1"/>
    <property type="molecule type" value="Genomic_DNA"/>
</dbReference>
<organism evidence="5 6">
    <name type="scientific">Buddleja alternifolia</name>
    <dbReference type="NCBI Taxonomy" id="168488"/>
    <lineage>
        <taxon>Eukaryota</taxon>
        <taxon>Viridiplantae</taxon>
        <taxon>Streptophyta</taxon>
        <taxon>Embryophyta</taxon>
        <taxon>Tracheophyta</taxon>
        <taxon>Spermatophyta</taxon>
        <taxon>Magnoliopsida</taxon>
        <taxon>eudicotyledons</taxon>
        <taxon>Gunneridae</taxon>
        <taxon>Pentapetalae</taxon>
        <taxon>asterids</taxon>
        <taxon>lamiids</taxon>
        <taxon>Lamiales</taxon>
        <taxon>Scrophulariaceae</taxon>
        <taxon>Buddlejeae</taxon>
        <taxon>Buddleja</taxon>
    </lineage>
</organism>
<evidence type="ECO:0000256" key="2">
    <source>
        <dbReference type="ARBA" id="ARBA00011738"/>
    </source>
</evidence>
<evidence type="ECO:0000256" key="4">
    <source>
        <dbReference type="RuleBase" id="RU363099"/>
    </source>
</evidence>
<name>A0AAV6W9P0_9LAMI</name>
<dbReference type="Pfam" id="PF03018">
    <property type="entry name" value="Dirigent"/>
    <property type="match status" value="2"/>
</dbReference>
<keyword evidence="6" id="KW-1185">Reference proteome</keyword>
<keyword evidence="4" id="KW-0052">Apoplast</keyword>
<dbReference type="GO" id="GO:0009699">
    <property type="term" value="P:phenylpropanoid biosynthetic process"/>
    <property type="evidence" value="ECO:0007669"/>
    <property type="project" value="UniProtKB-ARBA"/>
</dbReference>
<sequence>MAIIRLSLLLFLVMFTYSGAELGSPTETHMTLYFHDYSGGVNATVMEVTGPPGKLPDFTKFGAMFVTDDPITKEIHATSSQVARGQGLYITSALDGSNTHVLMSIVFTNEEYGGSTLEIQATNVQLERVSEVAIVGGSRKFRFARGYATFETMSFDSALHYAVIQFNVTVLHYQSSTDMFFTDDPITKEIHATSSQVARGQGLYVTSALDGSNIHVLMSIVFTNEE</sequence>
<dbReference type="Proteomes" id="UP000826271">
    <property type="component" value="Unassembled WGS sequence"/>
</dbReference>
<evidence type="ECO:0000256" key="3">
    <source>
        <dbReference type="ARBA" id="ARBA00022525"/>
    </source>
</evidence>
<comment type="subcellular location">
    <subcellularLocation>
        <location evidence="4">Secreted</location>
        <location evidence="4">Extracellular space</location>
        <location evidence="4">Apoplast</location>
    </subcellularLocation>
</comment>
<dbReference type="Gene3D" id="2.40.480.10">
    <property type="entry name" value="Allene oxide cyclase-like"/>
    <property type="match status" value="1"/>
</dbReference>
<comment type="function">
    <text evidence="4">Dirigent proteins impart stereoselectivity on the phenoxy radical-coupling reaction, yielding optically active lignans from two molecules of coniferyl alcohol in the biosynthesis of lignans, flavonolignans, and alkaloids and thus plays a central role in plant secondary metabolism.</text>
</comment>
<protein>
    <recommendedName>
        <fullName evidence="4">Dirigent protein</fullName>
    </recommendedName>
</protein>
<dbReference type="AlphaFoldDB" id="A0AAV6W9P0"/>
<comment type="subunit">
    <text evidence="2 4">Homodimer.</text>
</comment>
<keyword evidence="4" id="KW-0732">Signal</keyword>
<feature type="chain" id="PRO_5043106466" description="Dirigent protein" evidence="4">
    <location>
        <begin position="21"/>
        <end position="226"/>
    </location>
</feature>
<comment type="caution">
    <text evidence="5">The sequence shown here is derived from an EMBL/GenBank/DDBJ whole genome shotgun (WGS) entry which is preliminary data.</text>
</comment>
<evidence type="ECO:0000313" key="6">
    <source>
        <dbReference type="Proteomes" id="UP000826271"/>
    </source>
</evidence>
<proteinExistence type="inferred from homology"/>
<feature type="signal peptide" evidence="4">
    <location>
        <begin position="1"/>
        <end position="20"/>
    </location>
</feature>
<dbReference type="GO" id="GO:0048046">
    <property type="term" value="C:apoplast"/>
    <property type="evidence" value="ECO:0007669"/>
    <property type="project" value="UniProtKB-SubCell"/>
</dbReference>
<dbReference type="InterPro" id="IPR044859">
    <property type="entry name" value="Allene_oxi_cyc_Dirigent"/>
</dbReference>
<reference evidence="5" key="1">
    <citation type="submission" date="2019-10" db="EMBL/GenBank/DDBJ databases">
        <authorList>
            <person name="Zhang R."/>
            <person name="Pan Y."/>
            <person name="Wang J."/>
            <person name="Ma R."/>
            <person name="Yu S."/>
        </authorList>
    </citation>
    <scope>NUCLEOTIDE SEQUENCE</scope>
    <source>
        <strain evidence="5">LA-IB0</strain>
        <tissue evidence="5">Leaf</tissue>
    </source>
</reference>